<evidence type="ECO:0000313" key="2">
    <source>
        <dbReference type="Proteomes" id="UP000037696"/>
    </source>
</evidence>
<dbReference type="EMBL" id="LHQQ01000015">
    <property type="protein sequence ID" value="KOS47559.1"/>
    <property type="molecule type" value="Genomic_DNA"/>
</dbReference>
<organism evidence="1 2">
    <name type="scientific">Penicillium nordicum</name>
    <dbReference type="NCBI Taxonomy" id="229535"/>
    <lineage>
        <taxon>Eukaryota</taxon>
        <taxon>Fungi</taxon>
        <taxon>Dikarya</taxon>
        <taxon>Ascomycota</taxon>
        <taxon>Pezizomycotina</taxon>
        <taxon>Eurotiomycetes</taxon>
        <taxon>Eurotiomycetidae</taxon>
        <taxon>Eurotiales</taxon>
        <taxon>Aspergillaceae</taxon>
        <taxon>Penicillium</taxon>
    </lineage>
</organism>
<gene>
    <name evidence="1" type="ORF">ACN38_g1545</name>
</gene>
<keyword evidence="2" id="KW-1185">Reference proteome</keyword>
<name>A0A0M9WJT5_9EURO</name>
<accession>A0A0M9WJT5</accession>
<sequence length="79" mass="9424">MQNATIEVAPDNSDRDADRFTGTRCRRDYLHNNTKPHFITFYDSIRHRKVDHQCSQVPFMYLHSSTPRNIRADMISRDR</sequence>
<dbReference type="AlphaFoldDB" id="A0A0M9WJT5"/>
<proteinExistence type="predicted"/>
<reference evidence="1 2" key="1">
    <citation type="submission" date="2015-08" db="EMBL/GenBank/DDBJ databases">
        <title>Genome sequencing of Penicillium nordicum.</title>
        <authorList>
            <person name="Nguyen H.D."/>
            <person name="Seifert K.A."/>
        </authorList>
    </citation>
    <scope>NUCLEOTIDE SEQUENCE [LARGE SCALE GENOMIC DNA]</scope>
    <source>
        <strain evidence="1 2">DAOMC 185683</strain>
    </source>
</reference>
<protein>
    <submittedName>
        <fullName evidence="1">Uncharacterized protein</fullName>
    </submittedName>
</protein>
<dbReference type="Proteomes" id="UP000037696">
    <property type="component" value="Unassembled WGS sequence"/>
</dbReference>
<comment type="caution">
    <text evidence="1">The sequence shown here is derived from an EMBL/GenBank/DDBJ whole genome shotgun (WGS) entry which is preliminary data.</text>
</comment>
<evidence type="ECO:0000313" key="1">
    <source>
        <dbReference type="EMBL" id="KOS47559.1"/>
    </source>
</evidence>